<feature type="compositionally biased region" description="Pro residues" evidence="1">
    <location>
        <begin position="360"/>
        <end position="373"/>
    </location>
</feature>
<dbReference type="STRING" id="50990.A0A4Y7Q340"/>
<dbReference type="OrthoDB" id="5599613at2759"/>
<feature type="compositionally biased region" description="Polar residues" evidence="1">
    <location>
        <begin position="566"/>
        <end position="582"/>
    </location>
</feature>
<feature type="region of interest" description="Disordered" evidence="1">
    <location>
        <begin position="1083"/>
        <end position="1114"/>
    </location>
</feature>
<feature type="compositionally biased region" description="Low complexity" evidence="1">
    <location>
        <begin position="299"/>
        <end position="359"/>
    </location>
</feature>
<sequence>MAKSKGQPSSSQSSANRKLTDFFSRKPGSSSSAPSSSQPQPLSSSPAKSASGSGKSVGGVKMEQQEVISISSSSSGCDSHSPSVISISSTSVISISSTAPSSPALVPIAITTRAATAANNKKMGGQKPKPRGRQFLEAVELKSPPPRRRSPRLNGGPTQFKVEKREVTLPPKNPATPKKNRKRKNDFDDDTSEYNTSGDVIVVSSYRSQSKVSTKALASTTSPNKKLKTESPIETPCLSLSSKSSLAIPTQAEVIPSSQSDELEVEVQTTNASGARRSETSVESWLSQSQGDVDPNAGDMDNMDNMNMDVQMDVEELLASPNVNNPSLSLSPSRTSSLTSLSSRQSSPSPSTPAPSLLTTPPPPSAGRPPPSEKTPTSHATPKSASRPHKPTSTPTPGAQSTPSALDPLKLATPTKLDEASKTAAFIAAIRERAFAASPPSRSPPDDEMAELKALSSDSDDSGLESDSGVVFFGGVVAKKGKGHNATSRSAVSPVTASSSTLASTSTSMSTSMAGGSRSTASSSVPPPTRELRASRRSAARDSTGSNATTRTPPGKRPQFLAHALSNGNSSKASSGTRTTSKWGEESSAAAQKRKMQKKKADPFASLLSEKRKAEKLGTAGLEMRLKDREEAEKALAIGARLGLGDDSDEDYQDLGMASLSSQPSGSEVLREGDGGDGAGVGMGDEVEVEVETVRLFGREEGKAVGKIIARDRLRRDDESEEVPGVALWEAVNNDIDIDMDVDGGVQRDDAAIIPPLDLDAEGMGRSGPVMELLRKYVEKQDINAVTLLLQSGALTDTSIKWTTPLVSWLFALAASPDGRLDAASGAAFRALENYTTSSPPRTSEAADFLPLDALLGAMLVMGGNTDVLKALGNGNCPTIRRGRGHIDSANRANALYRLVAIVDAFACAKMVKSDEVSQFIAALLMIAQDSTTDDDTKRDIIRAVESLCTASCTFDENTRDPAEVTICSQIVRMSEGYSVTNNAHLISFIPGCSPLVRRIAQWVGFEMLGCDTAAASIKSRNPTLPPLTSIIIRLSGAGEDEPGPFDIRRGSNGEDETDYKSLAGNADILDSVMTNITPYVQQERERQEEAVRQSQSEGREGNSAGMSPARKVAAKDVKQSELEIIENLLQGLGGKIVDTRGVHLDRSRAKAAIQRLFMRIHYQRLSTSGLGSGSEVGVNGEVRRPKPKKLDDWFKSPTARASSSKVGGAGEDVFS</sequence>
<name>A0A4Y7Q340_9AGAM</name>
<feature type="compositionally biased region" description="Low complexity" evidence="1">
    <location>
        <begin position="465"/>
        <end position="478"/>
    </location>
</feature>
<evidence type="ECO:0000256" key="1">
    <source>
        <dbReference type="SAM" id="MobiDB-lite"/>
    </source>
</evidence>
<feature type="compositionally biased region" description="Low complexity" evidence="1">
    <location>
        <begin position="69"/>
        <end position="84"/>
    </location>
</feature>
<keyword evidence="3" id="KW-1185">Reference proteome</keyword>
<reference evidence="2 3" key="1">
    <citation type="submission" date="2018-06" db="EMBL/GenBank/DDBJ databases">
        <title>A transcriptomic atlas of mushroom development highlights an independent origin of complex multicellularity.</title>
        <authorList>
            <consortium name="DOE Joint Genome Institute"/>
            <person name="Krizsan K."/>
            <person name="Almasi E."/>
            <person name="Merenyi Z."/>
            <person name="Sahu N."/>
            <person name="Viragh M."/>
            <person name="Koszo T."/>
            <person name="Mondo S."/>
            <person name="Kiss B."/>
            <person name="Balint B."/>
            <person name="Kues U."/>
            <person name="Barry K."/>
            <person name="Hegedus J.C."/>
            <person name="Henrissat B."/>
            <person name="Johnson J."/>
            <person name="Lipzen A."/>
            <person name="Ohm R."/>
            <person name="Nagy I."/>
            <person name="Pangilinan J."/>
            <person name="Yan J."/>
            <person name="Xiong Y."/>
            <person name="Grigoriev I.V."/>
            <person name="Hibbett D.S."/>
            <person name="Nagy L.G."/>
        </authorList>
    </citation>
    <scope>NUCLEOTIDE SEQUENCE [LARGE SCALE GENOMIC DNA]</scope>
    <source>
        <strain evidence="2 3">SZMC22713</strain>
    </source>
</reference>
<feature type="compositionally biased region" description="Basic and acidic residues" evidence="1">
    <location>
        <begin position="1083"/>
        <end position="1092"/>
    </location>
</feature>
<feature type="region of interest" description="Disordered" evidence="1">
    <location>
        <begin position="116"/>
        <end position="233"/>
    </location>
</feature>
<organism evidence="2 3">
    <name type="scientific">Rickenella mellea</name>
    <dbReference type="NCBI Taxonomy" id="50990"/>
    <lineage>
        <taxon>Eukaryota</taxon>
        <taxon>Fungi</taxon>
        <taxon>Dikarya</taxon>
        <taxon>Basidiomycota</taxon>
        <taxon>Agaricomycotina</taxon>
        <taxon>Agaricomycetes</taxon>
        <taxon>Hymenochaetales</taxon>
        <taxon>Rickenellaceae</taxon>
        <taxon>Rickenella</taxon>
    </lineage>
</organism>
<dbReference type="Proteomes" id="UP000294933">
    <property type="component" value="Unassembled WGS sequence"/>
</dbReference>
<evidence type="ECO:0000313" key="2">
    <source>
        <dbReference type="EMBL" id="TDL21696.1"/>
    </source>
</evidence>
<proteinExistence type="predicted"/>
<feature type="compositionally biased region" description="Polar residues" evidence="1">
    <location>
        <begin position="281"/>
        <end position="291"/>
    </location>
</feature>
<feature type="compositionally biased region" description="Low complexity" evidence="1">
    <location>
        <begin position="486"/>
        <end position="524"/>
    </location>
</feature>
<feature type="region of interest" description="Disordered" evidence="1">
    <location>
        <begin position="435"/>
        <end position="607"/>
    </location>
</feature>
<feature type="region of interest" description="Disordered" evidence="1">
    <location>
        <begin position="1"/>
        <end position="84"/>
    </location>
</feature>
<dbReference type="EMBL" id="ML170179">
    <property type="protein sequence ID" value="TDL21696.1"/>
    <property type="molecule type" value="Genomic_DNA"/>
</dbReference>
<dbReference type="VEuPathDB" id="FungiDB:BD410DRAFT_840370"/>
<feature type="compositionally biased region" description="Polar residues" evidence="1">
    <location>
        <begin position="374"/>
        <end position="384"/>
    </location>
</feature>
<evidence type="ECO:0000313" key="3">
    <source>
        <dbReference type="Proteomes" id="UP000294933"/>
    </source>
</evidence>
<feature type="compositionally biased region" description="Basic and acidic residues" evidence="1">
    <location>
        <begin position="1182"/>
        <end position="1195"/>
    </location>
</feature>
<feature type="compositionally biased region" description="Polar residues" evidence="1">
    <location>
        <begin position="391"/>
        <end position="404"/>
    </location>
</feature>
<dbReference type="AlphaFoldDB" id="A0A4Y7Q340"/>
<feature type="compositionally biased region" description="Low complexity" evidence="1">
    <location>
        <begin position="26"/>
        <end position="54"/>
    </location>
</feature>
<feature type="compositionally biased region" description="Polar residues" evidence="1">
    <location>
        <begin position="205"/>
        <end position="224"/>
    </location>
</feature>
<feature type="compositionally biased region" description="Low complexity" evidence="1">
    <location>
        <begin position="1"/>
        <end position="14"/>
    </location>
</feature>
<feature type="region of interest" description="Disordered" evidence="1">
    <location>
        <begin position="254"/>
        <end position="418"/>
    </location>
</feature>
<protein>
    <submittedName>
        <fullName evidence="2">Uncharacterized protein</fullName>
    </submittedName>
</protein>
<gene>
    <name evidence="2" type="ORF">BD410DRAFT_840370</name>
</gene>
<feature type="region of interest" description="Disordered" evidence="1">
    <location>
        <begin position="1169"/>
        <end position="1216"/>
    </location>
</feature>
<accession>A0A4Y7Q340</accession>